<gene>
    <name evidence="5" type="ORF">DMT42_36165</name>
</gene>
<dbReference type="InterPro" id="IPR000835">
    <property type="entry name" value="HTH_MarR-typ"/>
</dbReference>
<keyword evidence="1" id="KW-0805">Transcription regulation</keyword>
<name>A0A2U9PDX4_STRAS</name>
<dbReference type="KEGG" id="sact:DMT42_36165"/>
<dbReference type="SUPFAM" id="SSF46785">
    <property type="entry name" value="Winged helix' DNA-binding domain"/>
    <property type="match status" value="1"/>
</dbReference>
<keyword evidence="2" id="KW-0238">DNA-binding</keyword>
<dbReference type="RefSeq" id="WP_110635210.1">
    <property type="nucleotide sequence ID" value="NZ_CP029788.1"/>
</dbReference>
<dbReference type="GO" id="GO:0003700">
    <property type="term" value="F:DNA-binding transcription factor activity"/>
    <property type="evidence" value="ECO:0007669"/>
    <property type="project" value="InterPro"/>
</dbReference>
<dbReference type="InterPro" id="IPR052526">
    <property type="entry name" value="HTH-type_Bedaq_tolerance"/>
</dbReference>
<evidence type="ECO:0000256" key="3">
    <source>
        <dbReference type="ARBA" id="ARBA00023163"/>
    </source>
</evidence>
<proteinExistence type="predicted"/>
<keyword evidence="6" id="KW-1185">Reference proteome</keyword>
<dbReference type="GO" id="GO:0003677">
    <property type="term" value="F:DNA binding"/>
    <property type="evidence" value="ECO:0007669"/>
    <property type="project" value="UniProtKB-KW"/>
</dbReference>
<dbReference type="InterPro" id="IPR036390">
    <property type="entry name" value="WH_DNA-bd_sf"/>
</dbReference>
<dbReference type="Gene3D" id="1.10.10.10">
    <property type="entry name" value="Winged helix-like DNA-binding domain superfamily/Winged helix DNA-binding domain"/>
    <property type="match status" value="1"/>
</dbReference>
<evidence type="ECO:0000313" key="6">
    <source>
        <dbReference type="Proteomes" id="UP000247634"/>
    </source>
</evidence>
<organism evidence="5 6">
    <name type="scientific">Streptomyces actuosus</name>
    <dbReference type="NCBI Taxonomy" id="1885"/>
    <lineage>
        <taxon>Bacteria</taxon>
        <taxon>Bacillati</taxon>
        <taxon>Actinomycetota</taxon>
        <taxon>Actinomycetes</taxon>
        <taxon>Kitasatosporales</taxon>
        <taxon>Streptomycetaceae</taxon>
        <taxon>Streptomyces</taxon>
    </lineage>
</organism>
<dbReference type="PROSITE" id="PS50995">
    <property type="entry name" value="HTH_MARR_2"/>
    <property type="match status" value="1"/>
</dbReference>
<dbReference type="InterPro" id="IPR023187">
    <property type="entry name" value="Tscrpt_reg_MarR-type_CS"/>
</dbReference>
<accession>A0A2U9PDX4</accession>
<reference evidence="5 6" key="1">
    <citation type="submission" date="2018-06" db="EMBL/GenBank/DDBJ databases">
        <title>The complete genome sequence of a nosiheptide producer Streptomyces actuosus ATCC 25421: deducing the ability of producing a new class III lantibiotics.</title>
        <authorList>
            <person name="Liu W."/>
            <person name="Sun F."/>
            <person name="Hu Y."/>
        </authorList>
    </citation>
    <scope>NUCLEOTIDE SEQUENCE [LARGE SCALE GENOMIC DNA]</scope>
    <source>
        <strain evidence="5 6">ATCC 25421</strain>
    </source>
</reference>
<dbReference type="OrthoDB" id="5022690at2"/>
<evidence type="ECO:0000256" key="2">
    <source>
        <dbReference type="ARBA" id="ARBA00023125"/>
    </source>
</evidence>
<dbReference type="Proteomes" id="UP000247634">
    <property type="component" value="Chromosome"/>
</dbReference>
<dbReference type="SMART" id="SM00347">
    <property type="entry name" value="HTH_MARR"/>
    <property type="match status" value="1"/>
</dbReference>
<dbReference type="Pfam" id="PF12802">
    <property type="entry name" value="MarR_2"/>
    <property type="match status" value="1"/>
</dbReference>
<dbReference type="PANTHER" id="PTHR39515">
    <property type="entry name" value="CONSERVED PROTEIN"/>
    <property type="match status" value="1"/>
</dbReference>
<evidence type="ECO:0000313" key="5">
    <source>
        <dbReference type="EMBL" id="AWT47154.1"/>
    </source>
</evidence>
<dbReference type="AlphaFoldDB" id="A0A2U9PDX4"/>
<dbReference type="EMBL" id="CP029788">
    <property type="protein sequence ID" value="AWT47154.1"/>
    <property type="molecule type" value="Genomic_DNA"/>
</dbReference>
<evidence type="ECO:0000259" key="4">
    <source>
        <dbReference type="PROSITE" id="PS50995"/>
    </source>
</evidence>
<dbReference type="Gene3D" id="1.10.287.100">
    <property type="match status" value="1"/>
</dbReference>
<dbReference type="InterPro" id="IPR036388">
    <property type="entry name" value="WH-like_DNA-bd_sf"/>
</dbReference>
<feature type="domain" description="HTH marR-type" evidence="4">
    <location>
        <begin position="3"/>
        <end position="136"/>
    </location>
</feature>
<protein>
    <submittedName>
        <fullName evidence="5">MarR family transcriptional regulator</fullName>
    </submittedName>
</protein>
<evidence type="ECO:0000256" key="1">
    <source>
        <dbReference type="ARBA" id="ARBA00023015"/>
    </source>
</evidence>
<dbReference type="PROSITE" id="PS01117">
    <property type="entry name" value="HTH_MARR_1"/>
    <property type="match status" value="1"/>
</dbReference>
<dbReference type="PANTHER" id="PTHR39515:SF2">
    <property type="entry name" value="HTH-TYPE TRANSCRIPTIONAL REGULATOR RV0880"/>
    <property type="match status" value="1"/>
</dbReference>
<keyword evidence="3" id="KW-0804">Transcription</keyword>
<sequence length="141" mass="15474">MDDDVLAEDLRQVIGELVRAVRAVDTMPSGEAATLGYLDRSGPLTAADLAALRRVTHQAATKSVKELLADGLVRAEPHPTDGRKQLLHITDSGRARLQQERAQRANWLNAAIHEALSADEQRQLRQCIGLLERLTAHITGR</sequence>